<evidence type="ECO:0000313" key="2">
    <source>
        <dbReference type="Proteomes" id="UP000321899"/>
    </source>
</evidence>
<accession>A0A5Q4VE47</accession>
<protein>
    <submittedName>
        <fullName evidence="1">Uncharacterized protein</fullName>
    </submittedName>
</protein>
<keyword evidence="2" id="KW-1185">Reference proteome</keyword>
<reference evidence="1 2" key="1">
    <citation type="submission" date="2019-06" db="EMBL/GenBank/DDBJ databases">
        <title>Desulfobotulus mexicanus sp. nov., a novel sulfate-reducing bacterium isolated from the sediment of an alkaline crater lake in Mexico.</title>
        <authorList>
            <person name="Hirschler-Rea A."/>
        </authorList>
    </citation>
    <scope>NUCLEOTIDE SEQUENCE [LARGE SCALE GENOMIC DNA]</scope>
    <source>
        <strain evidence="1 2">PAR22N</strain>
    </source>
</reference>
<comment type="caution">
    <text evidence="1">The sequence shown here is derived from an EMBL/GenBank/DDBJ whole genome shotgun (WGS) entry which is preliminary data.</text>
</comment>
<dbReference type="RefSeq" id="WP_139448348.1">
    <property type="nucleotide sequence ID" value="NZ_VDMB01000009.1"/>
</dbReference>
<dbReference type="Proteomes" id="UP000321899">
    <property type="component" value="Unassembled WGS sequence"/>
</dbReference>
<evidence type="ECO:0000313" key="1">
    <source>
        <dbReference type="EMBL" id="TYT74677.1"/>
    </source>
</evidence>
<gene>
    <name evidence="1" type="ORF">FIM25_08800</name>
</gene>
<dbReference type="EMBL" id="VDMB01000009">
    <property type="protein sequence ID" value="TYT74677.1"/>
    <property type="molecule type" value="Genomic_DNA"/>
</dbReference>
<name>A0A5Q4VE47_9BACT</name>
<proteinExistence type="predicted"/>
<organism evidence="1 2">
    <name type="scientific">Desulfobotulus mexicanus</name>
    <dbReference type="NCBI Taxonomy" id="2586642"/>
    <lineage>
        <taxon>Bacteria</taxon>
        <taxon>Pseudomonadati</taxon>
        <taxon>Thermodesulfobacteriota</taxon>
        <taxon>Desulfobacteria</taxon>
        <taxon>Desulfobacterales</taxon>
        <taxon>Desulfobacteraceae</taxon>
        <taxon>Desulfobotulus</taxon>
    </lineage>
</organism>
<dbReference type="AlphaFoldDB" id="A0A5Q4VE47"/>
<sequence length="86" mass="9957">MADQLFLPLSVPVKIQNKNLILQKTLLRVTDETGNLTSPVWPPMTTSPPWLKHLKYRNSIFVKCHLTNPSRLRIFAKIILQHIEGR</sequence>